<dbReference type="OrthoDB" id="3522542at2"/>
<protein>
    <submittedName>
        <fullName evidence="2">Uncharacterized protein</fullName>
    </submittedName>
</protein>
<evidence type="ECO:0000313" key="2">
    <source>
        <dbReference type="EMBL" id="SHN26027.1"/>
    </source>
</evidence>
<name>A0A1M7Q6L2_9ACTN</name>
<evidence type="ECO:0000256" key="1">
    <source>
        <dbReference type="SAM" id="MobiDB-lite"/>
    </source>
</evidence>
<keyword evidence="3" id="KW-1185">Reference proteome</keyword>
<feature type="region of interest" description="Disordered" evidence="1">
    <location>
        <begin position="1"/>
        <end position="26"/>
    </location>
</feature>
<dbReference type="Proteomes" id="UP000184111">
    <property type="component" value="Unassembled WGS sequence"/>
</dbReference>
<proteinExistence type="predicted"/>
<dbReference type="RefSeq" id="WP_073502249.1">
    <property type="nucleotide sequence ID" value="NZ_FRBI01000029.1"/>
</dbReference>
<dbReference type="AlphaFoldDB" id="A0A1M7Q6L2"/>
<dbReference type="STRING" id="310782.SAMN05216499_12974"/>
<organism evidence="2 3">
    <name type="scientific">Actinacidiphila paucisporea</name>
    <dbReference type="NCBI Taxonomy" id="310782"/>
    <lineage>
        <taxon>Bacteria</taxon>
        <taxon>Bacillati</taxon>
        <taxon>Actinomycetota</taxon>
        <taxon>Actinomycetes</taxon>
        <taxon>Kitasatosporales</taxon>
        <taxon>Streptomycetaceae</taxon>
        <taxon>Actinacidiphila</taxon>
    </lineage>
</organism>
<accession>A0A1M7Q6L2</accession>
<dbReference type="EMBL" id="FRBI01000029">
    <property type="protein sequence ID" value="SHN26027.1"/>
    <property type="molecule type" value="Genomic_DNA"/>
</dbReference>
<sequence length="175" mass="20287">MRQPRNHYLNGNPGSNRIPHGRNDNSDLAVFPEEVVTNYRQFLPKRRSTRPEPEYREPTPDEWREFHEHFELRKVELGDCNRTFGTTCPHEHACLKWPMLQVDPNATGRLIRMIKNMEDRLAEAEMYGWGGTATHLRLTIPQAREKLAAAQRSANKPRSQLVDLNVPVFRGTTTS</sequence>
<gene>
    <name evidence="2" type="ORF">SAMN05216499_12974</name>
</gene>
<reference evidence="2 3" key="1">
    <citation type="submission" date="2016-11" db="EMBL/GenBank/DDBJ databases">
        <authorList>
            <person name="Jaros S."/>
            <person name="Januszkiewicz K."/>
            <person name="Wedrychowicz H."/>
        </authorList>
    </citation>
    <scope>NUCLEOTIDE SEQUENCE [LARGE SCALE GENOMIC DNA]</scope>
    <source>
        <strain evidence="2 3">CGMCC 4.2025</strain>
    </source>
</reference>
<evidence type="ECO:0000313" key="3">
    <source>
        <dbReference type="Proteomes" id="UP000184111"/>
    </source>
</evidence>